<evidence type="ECO:0000313" key="2">
    <source>
        <dbReference type="EMBL" id="KAJ5166507.1"/>
    </source>
</evidence>
<organism evidence="2 3">
    <name type="scientific">Penicillium canariense</name>
    <dbReference type="NCBI Taxonomy" id="189055"/>
    <lineage>
        <taxon>Eukaryota</taxon>
        <taxon>Fungi</taxon>
        <taxon>Dikarya</taxon>
        <taxon>Ascomycota</taxon>
        <taxon>Pezizomycotina</taxon>
        <taxon>Eurotiomycetes</taxon>
        <taxon>Eurotiomycetidae</taxon>
        <taxon>Eurotiales</taxon>
        <taxon>Aspergillaceae</taxon>
        <taxon>Penicillium</taxon>
    </lineage>
</organism>
<protein>
    <recommendedName>
        <fullName evidence="4">RRM domain-containing protein</fullName>
    </recommendedName>
</protein>
<proteinExistence type="predicted"/>
<comment type="caution">
    <text evidence="2">The sequence shown here is derived from an EMBL/GenBank/DDBJ whole genome shotgun (WGS) entry which is preliminary data.</text>
</comment>
<accession>A0A9W9I6A6</accession>
<reference evidence="2" key="2">
    <citation type="journal article" date="2023" name="IMA Fungus">
        <title>Comparative genomic study of the Penicillium genus elucidates a diverse pangenome and 15 lateral gene transfer events.</title>
        <authorList>
            <person name="Petersen C."/>
            <person name="Sorensen T."/>
            <person name="Nielsen M.R."/>
            <person name="Sondergaard T.E."/>
            <person name="Sorensen J.L."/>
            <person name="Fitzpatrick D.A."/>
            <person name="Frisvad J.C."/>
            <person name="Nielsen K.L."/>
        </authorList>
    </citation>
    <scope>NUCLEOTIDE SEQUENCE</scope>
    <source>
        <strain evidence="2">IBT 26290</strain>
    </source>
</reference>
<evidence type="ECO:0000256" key="1">
    <source>
        <dbReference type="SAM" id="MobiDB-lite"/>
    </source>
</evidence>
<feature type="region of interest" description="Disordered" evidence="1">
    <location>
        <begin position="459"/>
        <end position="533"/>
    </location>
</feature>
<feature type="compositionally biased region" description="Basic and acidic residues" evidence="1">
    <location>
        <begin position="459"/>
        <end position="469"/>
    </location>
</feature>
<name>A0A9W9I6A6_9EURO</name>
<feature type="region of interest" description="Disordered" evidence="1">
    <location>
        <begin position="1"/>
        <end position="20"/>
    </location>
</feature>
<dbReference type="GeneID" id="81426589"/>
<sequence length="533" mass="59139">MSSGPPADKPGVAGSDSQSALIRQSMSFAPWHDDPNVQPAVSPAAGRALDYRNPDLYAAWGLLHGPQQPTTTAPGTHASTELLDYPMHTASGGDRAYSASGGHHAWSATAQLWTGSEQIGYEQTSQQPPRPGYTSHSGFAVPRHPGKRHSLRNVSRHYLVKNVSTDIEGLQLLVLFESFESKEGPFIPELNTKGRFFVGFGDMNEAKRAYSMLENHYQDWVLIPVSVEDFNRENRLSAPLPPSFDDRVLAIIYCGGQSRINASNIVTLLKPYFEKIGKVLSIQELLLGVPAQSARLVTYELVVRYFVCSHALNAIKALNSIRTEDFVIEITPWHPNIESQPIRHWTSSTKMRRMSHPSHYSGNQPNRGYISPGDADSSPIPHRDTGRDCTIDLGKIFYRQDDRTSGKDALVEKFRNSPVILNAHHNRPKLFHLSGPRAGCEATFPPVNNFYTLAKGVDRSKRSGNDNRPSRFGFRTHRYGGSECDSPAFEELHGDRGNETRDVEMDTPFQASRADLDVSMGPPSHPQGWSSRA</sequence>
<reference evidence="2" key="1">
    <citation type="submission" date="2022-11" db="EMBL/GenBank/DDBJ databases">
        <authorList>
            <person name="Petersen C."/>
        </authorList>
    </citation>
    <scope>NUCLEOTIDE SEQUENCE</scope>
    <source>
        <strain evidence="2">IBT 26290</strain>
    </source>
</reference>
<dbReference type="AlphaFoldDB" id="A0A9W9I6A6"/>
<evidence type="ECO:0000313" key="3">
    <source>
        <dbReference type="Proteomes" id="UP001149163"/>
    </source>
</evidence>
<gene>
    <name evidence="2" type="ORF">N7482_005288</name>
</gene>
<dbReference type="RefSeq" id="XP_056542968.1">
    <property type="nucleotide sequence ID" value="XM_056687413.1"/>
</dbReference>
<keyword evidence="3" id="KW-1185">Reference proteome</keyword>
<dbReference type="OrthoDB" id="417481at2759"/>
<evidence type="ECO:0008006" key="4">
    <source>
        <dbReference type="Google" id="ProtNLM"/>
    </source>
</evidence>
<feature type="region of interest" description="Disordered" evidence="1">
    <location>
        <begin position="349"/>
        <end position="386"/>
    </location>
</feature>
<dbReference type="Proteomes" id="UP001149163">
    <property type="component" value="Unassembled WGS sequence"/>
</dbReference>
<feature type="compositionally biased region" description="Basic and acidic residues" evidence="1">
    <location>
        <begin position="490"/>
        <end position="504"/>
    </location>
</feature>
<dbReference type="EMBL" id="JAPQKN010000003">
    <property type="protein sequence ID" value="KAJ5166507.1"/>
    <property type="molecule type" value="Genomic_DNA"/>
</dbReference>